<dbReference type="InterPro" id="IPR012677">
    <property type="entry name" value="Nucleotide-bd_a/b_plait_sf"/>
</dbReference>
<dbReference type="InterPro" id="IPR000504">
    <property type="entry name" value="RRM_dom"/>
</dbReference>
<evidence type="ECO:0000313" key="4">
    <source>
        <dbReference type="EMBL" id="KAF2825158.1"/>
    </source>
</evidence>
<feature type="compositionally biased region" description="Acidic residues" evidence="2">
    <location>
        <begin position="191"/>
        <end position="203"/>
    </location>
</feature>
<dbReference type="SUPFAM" id="SSF54928">
    <property type="entry name" value="RNA-binding domain, RBD"/>
    <property type="match status" value="1"/>
</dbReference>
<protein>
    <recommendedName>
        <fullName evidence="3">RRM domain-containing protein</fullName>
    </recommendedName>
</protein>
<keyword evidence="1" id="KW-0694">RNA-binding</keyword>
<sequence length="276" mass="30825">KAKEEHLIFVKNVPADLATGSLLDLFARYEPLRIKNVYPNSDITTVVVSFRTFDEASYAQEDTDGIRLDNVVLRVEMFSKHRSVRYLREERNAHRPLGAVDEEYEDETEDQPHYVHEAGDVIVLDSSHASLLQDKGATTWAQIAKKKQPLGMAPLPAPIALSSLHPVVSKEAVTSTPKLTVAVPRLPDAPGTDDDTSELDLTDDSSLQSPATSSAEVAGYEADVEDNREPKNQFTPTKDKTRPSSGIMAPWEPVDSTERIRQRHCRDCVFCQMRIR</sequence>
<dbReference type="Gene3D" id="3.30.70.330">
    <property type="match status" value="1"/>
</dbReference>
<evidence type="ECO:0000313" key="5">
    <source>
        <dbReference type="Proteomes" id="UP000799424"/>
    </source>
</evidence>
<proteinExistence type="predicted"/>
<dbReference type="PROSITE" id="PS50102">
    <property type="entry name" value="RRM"/>
    <property type="match status" value="1"/>
</dbReference>
<evidence type="ECO:0000256" key="2">
    <source>
        <dbReference type="SAM" id="MobiDB-lite"/>
    </source>
</evidence>
<evidence type="ECO:0000256" key="1">
    <source>
        <dbReference type="PROSITE-ProRule" id="PRU00176"/>
    </source>
</evidence>
<name>A0A6A6ZWS2_9PLEO</name>
<dbReference type="Pfam" id="PF00076">
    <property type="entry name" value="RRM_1"/>
    <property type="match status" value="1"/>
</dbReference>
<organism evidence="4 5">
    <name type="scientific">Ophiobolus disseminans</name>
    <dbReference type="NCBI Taxonomy" id="1469910"/>
    <lineage>
        <taxon>Eukaryota</taxon>
        <taxon>Fungi</taxon>
        <taxon>Dikarya</taxon>
        <taxon>Ascomycota</taxon>
        <taxon>Pezizomycotina</taxon>
        <taxon>Dothideomycetes</taxon>
        <taxon>Pleosporomycetidae</taxon>
        <taxon>Pleosporales</taxon>
        <taxon>Pleosporineae</taxon>
        <taxon>Phaeosphaeriaceae</taxon>
        <taxon>Ophiobolus</taxon>
    </lineage>
</organism>
<feature type="region of interest" description="Disordered" evidence="2">
    <location>
        <begin position="179"/>
        <end position="251"/>
    </location>
</feature>
<dbReference type="OrthoDB" id="3669211at2759"/>
<reference evidence="4" key="1">
    <citation type="journal article" date="2020" name="Stud. Mycol.">
        <title>101 Dothideomycetes genomes: a test case for predicting lifestyles and emergence of pathogens.</title>
        <authorList>
            <person name="Haridas S."/>
            <person name="Albert R."/>
            <person name="Binder M."/>
            <person name="Bloem J."/>
            <person name="Labutti K."/>
            <person name="Salamov A."/>
            <person name="Andreopoulos B."/>
            <person name="Baker S."/>
            <person name="Barry K."/>
            <person name="Bills G."/>
            <person name="Bluhm B."/>
            <person name="Cannon C."/>
            <person name="Castanera R."/>
            <person name="Culley D."/>
            <person name="Daum C."/>
            <person name="Ezra D."/>
            <person name="Gonzalez J."/>
            <person name="Henrissat B."/>
            <person name="Kuo A."/>
            <person name="Liang C."/>
            <person name="Lipzen A."/>
            <person name="Lutzoni F."/>
            <person name="Magnuson J."/>
            <person name="Mondo S."/>
            <person name="Nolan M."/>
            <person name="Ohm R."/>
            <person name="Pangilinan J."/>
            <person name="Park H.-J."/>
            <person name="Ramirez L."/>
            <person name="Alfaro M."/>
            <person name="Sun H."/>
            <person name="Tritt A."/>
            <person name="Yoshinaga Y."/>
            <person name="Zwiers L.-H."/>
            <person name="Turgeon B."/>
            <person name="Goodwin S."/>
            <person name="Spatafora J."/>
            <person name="Crous P."/>
            <person name="Grigoriev I."/>
        </authorList>
    </citation>
    <scope>NUCLEOTIDE SEQUENCE</scope>
    <source>
        <strain evidence="4">CBS 113818</strain>
    </source>
</reference>
<feature type="non-terminal residue" evidence="4">
    <location>
        <position position="276"/>
    </location>
</feature>
<feature type="non-terminal residue" evidence="4">
    <location>
        <position position="1"/>
    </location>
</feature>
<gene>
    <name evidence="4" type="ORF">CC86DRAFT_273896</name>
</gene>
<dbReference type="Proteomes" id="UP000799424">
    <property type="component" value="Unassembled WGS sequence"/>
</dbReference>
<dbReference type="CDD" id="cd00590">
    <property type="entry name" value="RRM_SF"/>
    <property type="match status" value="1"/>
</dbReference>
<keyword evidence="5" id="KW-1185">Reference proteome</keyword>
<evidence type="ECO:0000259" key="3">
    <source>
        <dbReference type="PROSITE" id="PS50102"/>
    </source>
</evidence>
<accession>A0A6A6ZWS2</accession>
<dbReference type="AlphaFoldDB" id="A0A6A6ZWS2"/>
<feature type="domain" description="RRM" evidence="3">
    <location>
        <begin position="6"/>
        <end position="80"/>
    </location>
</feature>
<feature type="compositionally biased region" description="Basic and acidic residues" evidence="2">
    <location>
        <begin position="225"/>
        <end position="242"/>
    </location>
</feature>
<dbReference type="InterPro" id="IPR035979">
    <property type="entry name" value="RBD_domain_sf"/>
</dbReference>
<dbReference type="GO" id="GO:0003723">
    <property type="term" value="F:RNA binding"/>
    <property type="evidence" value="ECO:0007669"/>
    <property type="project" value="UniProtKB-UniRule"/>
</dbReference>
<dbReference type="EMBL" id="MU006228">
    <property type="protein sequence ID" value="KAF2825158.1"/>
    <property type="molecule type" value="Genomic_DNA"/>
</dbReference>